<dbReference type="AlphaFoldDB" id="A0AAU3IBM4"/>
<comment type="similarity">
    <text evidence="1 2">Belongs to the anti-sigma-factor antagonist family.</text>
</comment>
<reference evidence="4" key="1">
    <citation type="submission" date="2022-10" db="EMBL/GenBank/DDBJ databases">
        <title>The complete genomes of actinobacterial strains from the NBC collection.</title>
        <authorList>
            <person name="Joergensen T.S."/>
            <person name="Alvarez Arevalo M."/>
            <person name="Sterndorff E.B."/>
            <person name="Faurdal D."/>
            <person name="Vuksanovic O."/>
            <person name="Mourched A.-S."/>
            <person name="Charusanti P."/>
            <person name="Shaw S."/>
            <person name="Blin K."/>
            <person name="Weber T."/>
        </authorList>
    </citation>
    <scope>NUCLEOTIDE SEQUENCE</scope>
    <source>
        <strain evidence="4">NBC_01393</strain>
    </source>
</reference>
<organism evidence="4">
    <name type="scientific">Streptomyces sp. NBC_01393</name>
    <dbReference type="NCBI Taxonomy" id="2903851"/>
    <lineage>
        <taxon>Bacteria</taxon>
        <taxon>Bacillati</taxon>
        <taxon>Actinomycetota</taxon>
        <taxon>Actinomycetes</taxon>
        <taxon>Kitasatosporales</taxon>
        <taxon>Streptomycetaceae</taxon>
        <taxon>Streptomyces</taxon>
    </lineage>
</organism>
<dbReference type="InterPro" id="IPR036513">
    <property type="entry name" value="STAS_dom_sf"/>
</dbReference>
<evidence type="ECO:0000256" key="2">
    <source>
        <dbReference type="RuleBase" id="RU003749"/>
    </source>
</evidence>
<feature type="domain" description="STAS" evidence="3">
    <location>
        <begin position="11"/>
        <end position="118"/>
    </location>
</feature>
<dbReference type="InterPro" id="IPR003658">
    <property type="entry name" value="Anti-sigma_ant"/>
</dbReference>
<dbReference type="SUPFAM" id="SSF52091">
    <property type="entry name" value="SpoIIaa-like"/>
    <property type="match status" value="1"/>
</dbReference>
<dbReference type="EMBL" id="CP109546">
    <property type="protein sequence ID" value="WTZ15007.1"/>
    <property type="molecule type" value="Genomic_DNA"/>
</dbReference>
<dbReference type="InterPro" id="IPR002645">
    <property type="entry name" value="STAS_dom"/>
</dbReference>
<sequence>MHETAEQSGRLSIHRSITADIRVLVLSGEIDADNVGLLAEALQIDGNGPVQLVLDFSAVTFMDSSAISALAAARRDATSAGGWIRMAALTAPVQRVVEIVGLDTIIPCYPTLSQALLP</sequence>
<dbReference type="PANTHER" id="PTHR33495:SF2">
    <property type="entry name" value="ANTI-SIGMA FACTOR ANTAGONIST TM_1081-RELATED"/>
    <property type="match status" value="1"/>
</dbReference>
<accession>A0AAU3IBM4</accession>
<name>A0AAU3IBM4_9ACTN</name>
<dbReference type="CDD" id="cd07043">
    <property type="entry name" value="STAS_anti-anti-sigma_factors"/>
    <property type="match status" value="1"/>
</dbReference>
<dbReference type="NCBIfam" id="TIGR00377">
    <property type="entry name" value="ant_ant_sig"/>
    <property type="match status" value="1"/>
</dbReference>
<dbReference type="GO" id="GO:0043856">
    <property type="term" value="F:anti-sigma factor antagonist activity"/>
    <property type="evidence" value="ECO:0007669"/>
    <property type="project" value="InterPro"/>
</dbReference>
<dbReference type="PROSITE" id="PS50801">
    <property type="entry name" value="STAS"/>
    <property type="match status" value="1"/>
</dbReference>
<dbReference type="Gene3D" id="3.30.750.24">
    <property type="entry name" value="STAS domain"/>
    <property type="match status" value="1"/>
</dbReference>
<dbReference type="PANTHER" id="PTHR33495">
    <property type="entry name" value="ANTI-SIGMA FACTOR ANTAGONIST TM_1081-RELATED-RELATED"/>
    <property type="match status" value="1"/>
</dbReference>
<gene>
    <name evidence="4" type="ORF">OG699_35705</name>
</gene>
<dbReference type="Pfam" id="PF01740">
    <property type="entry name" value="STAS"/>
    <property type="match status" value="1"/>
</dbReference>
<evidence type="ECO:0000259" key="3">
    <source>
        <dbReference type="PROSITE" id="PS50801"/>
    </source>
</evidence>
<evidence type="ECO:0000256" key="1">
    <source>
        <dbReference type="ARBA" id="ARBA00009013"/>
    </source>
</evidence>
<evidence type="ECO:0000313" key="4">
    <source>
        <dbReference type="EMBL" id="WTZ15007.1"/>
    </source>
</evidence>
<proteinExistence type="inferred from homology"/>
<protein>
    <recommendedName>
        <fullName evidence="2">Anti-sigma factor antagonist</fullName>
    </recommendedName>
</protein>